<dbReference type="PIRSF" id="PIRSF002825">
    <property type="entry name" value="CfbpA"/>
    <property type="match status" value="1"/>
</dbReference>
<sequence length="345" mass="37512">MSLSKVFLAATAAVALQLPAQAQEQVLNLYSARHYQTDEALYSNFTKETGIRINRVDGDDAGILARLKSEGASSPADVILLVDAARLWRAEQDGLFQPVKSQVLDSRIPANLRGKDDGQGAQWFGMSTRARVIIYNKIKVKKEDVATYESLADPKFKGKLCIRSGSHPYNLSLFGSVVEHMGTDKAEAWLKGVKDNLARDPKGGDTDQIKAVASGECDIAVSNSYYFARMMRSSNPDDRAVVEKVGVVFPNQQTWGTHVNIAGAGVAKYAPHRAAAVKFLEYLSSDSAQSYFANGNNEWPAVPSVKPANPALESLGAFKSETIHVGAVGMNQTKVQQMLDRVGFK</sequence>
<dbReference type="PANTHER" id="PTHR30006">
    <property type="entry name" value="THIAMINE-BINDING PERIPLASMIC PROTEIN-RELATED"/>
    <property type="match status" value="1"/>
</dbReference>
<comment type="similarity">
    <text evidence="1">Belongs to the bacterial solute-binding protein 1 family.</text>
</comment>
<dbReference type="PANTHER" id="PTHR30006:SF15">
    <property type="entry name" value="IRON-UTILIZATION PERIPLASMIC PROTEIN"/>
    <property type="match status" value="1"/>
</dbReference>
<dbReference type="CDD" id="cd13542">
    <property type="entry name" value="PBP2_FutA1_ilke"/>
    <property type="match status" value="1"/>
</dbReference>
<evidence type="ECO:0000256" key="1">
    <source>
        <dbReference type="ARBA" id="ARBA00008520"/>
    </source>
</evidence>
<dbReference type="InterPro" id="IPR026045">
    <property type="entry name" value="Ferric-bd"/>
</dbReference>
<dbReference type="Pfam" id="PF13416">
    <property type="entry name" value="SBP_bac_8"/>
    <property type="match status" value="1"/>
</dbReference>
<dbReference type="Gene3D" id="3.40.190.10">
    <property type="entry name" value="Periplasmic binding protein-like II"/>
    <property type="match status" value="2"/>
</dbReference>
<dbReference type="Proteomes" id="UP001056201">
    <property type="component" value="Chromosome 2"/>
</dbReference>
<reference evidence="4" key="1">
    <citation type="submission" date="2022-05" db="EMBL/GenBank/DDBJ databases">
        <title>An RpoN-dependent PEP-CTERM gene is involved in floc formation of an Aquincola tertiaricarbonis strain.</title>
        <authorList>
            <person name="Qiu D."/>
            <person name="Xia M."/>
        </authorList>
    </citation>
    <scope>NUCLEOTIDE SEQUENCE</scope>
    <source>
        <strain evidence="4">RN12</strain>
    </source>
</reference>
<dbReference type="RefSeq" id="WP_250196866.1">
    <property type="nucleotide sequence ID" value="NZ_CP097636.1"/>
</dbReference>
<protein>
    <submittedName>
        <fullName evidence="4">Fe(3+) ABC transporter substrate-binding protein</fullName>
    </submittedName>
</protein>
<dbReference type="InterPro" id="IPR006059">
    <property type="entry name" value="SBP"/>
</dbReference>
<name>A0ABY4SBH0_AQUTE</name>
<keyword evidence="5" id="KW-1185">Reference proteome</keyword>
<evidence type="ECO:0000256" key="3">
    <source>
        <dbReference type="SAM" id="SignalP"/>
    </source>
</evidence>
<evidence type="ECO:0000313" key="4">
    <source>
        <dbReference type="EMBL" id="URI08645.1"/>
    </source>
</evidence>
<evidence type="ECO:0000313" key="5">
    <source>
        <dbReference type="Proteomes" id="UP001056201"/>
    </source>
</evidence>
<feature type="chain" id="PRO_5047469133" evidence="3">
    <location>
        <begin position="23"/>
        <end position="345"/>
    </location>
</feature>
<keyword evidence="2 3" id="KW-0732">Signal</keyword>
<accession>A0ABY4SBH0</accession>
<evidence type="ECO:0000256" key="2">
    <source>
        <dbReference type="ARBA" id="ARBA00022729"/>
    </source>
</evidence>
<proteinExistence type="inferred from homology"/>
<dbReference type="SUPFAM" id="SSF53850">
    <property type="entry name" value="Periplasmic binding protein-like II"/>
    <property type="match status" value="1"/>
</dbReference>
<dbReference type="EMBL" id="CP097636">
    <property type="protein sequence ID" value="URI08645.1"/>
    <property type="molecule type" value="Genomic_DNA"/>
</dbReference>
<organism evidence="4 5">
    <name type="scientific">Aquincola tertiaricarbonis</name>
    <dbReference type="NCBI Taxonomy" id="391953"/>
    <lineage>
        <taxon>Bacteria</taxon>
        <taxon>Pseudomonadati</taxon>
        <taxon>Pseudomonadota</taxon>
        <taxon>Betaproteobacteria</taxon>
        <taxon>Burkholderiales</taxon>
        <taxon>Sphaerotilaceae</taxon>
        <taxon>Aquincola</taxon>
    </lineage>
</organism>
<gene>
    <name evidence="4" type="ORF">MW290_23995</name>
</gene>
<feature type="signal peptide" evidence="3">
    <location>
        <begin position="1"/>
        <end position="22"/>
    </location>
</feature>